<dbReference type="GeneID" id="125178449"/>
<accession>A0A979FPM6</accession>
<organism evidence="2 3">
    <name type="scientific">Hyalella azteca</name>
    <name type="common">Amphipod</name>
    <dbReference type="NCBI Taxonomy" id="294128"/>
    <lineage>
        <taxon>Eukaryota</taxon>
        <taxon>Metazoa</taxon>
        <taxon>Ecdysozoa</taxon>
        <taxon>Arthropoda</taxon>
        <taxon>Crustacea</taxon>
        <taxon>Multicrustacea</taxon>
        <taxon>Malacostraca</taxon>
        <taxon>Eumalacostraca</taxon>
        <taxon>Peracarida</taxon>
        <taxon>Amphipoda</taxon>
        <taxon>Senticaudata</taxon>
        <taxon>Talitrida</taxon>
        <taxon>Talitroidea</taxon>
        <taxon>Hyalellidae</taxon>
        <taxon>Hyalella</taxon>
    </lineage>
</organism>
<dbReference type="KEGG" id="hazt:125178449"/>
<proteinExistence type="predicted"/>
<keyword evidence="1" id="KW-1133">Transmembrane helix</keyword>
<dbReference type="RefSeq" id="XP_047738135.1">
    <property type="nucleotide sequence ID" value="XM_047882179.1"/>
</dbReference>
<dbReference type="AlphaFoldDB" id="A0A979FPM6"/>
<dbReference type="Pfam" id="PF12259">
    <property type="entry name" value="Baculo_F"/>
    <property type="match status" value="1"/>
</dbReference>
<reference evidence="3" key="1">
    <citation type="submission" date="2025-08" db="UniProtKB">
        <authorList>
            <consortium name="RefSeq"/>
        </authorList>
    </citation>
    <scope>IDENTIFICATION</scope>
    <source>
        <tissue evidence="3">Whole organism</tissue>
    </source>
</reference>
<protein>
    <submittedName>
        <fullName evidence="3">Uncharacterized protein LOC125178449</fullName>
    </submittedName>
</protein>
<keyword evidence="2" id="KW-1185">Reference proteome</keyword>
<gene>
    <name evidence="3" type="primary">LOC125178449</name>
</gene>
<name>A0A979FPM6_HYAAZ</name>
<dbReference type="Proteomes" id="UP000694843">
    <property type="component" value="Unplaced"/>
</dbReference>
<evidence type="ECO:0000313" key="3">
    <source>
        <dbReference type="RefSeq" id="XP_047738135.1"/>
    </source>
</evidence>
<keyword evidence="1" id="KW-0812">Transmembrane</keyword>
<sequence>MGLNPSGSGEATPNPLLTVGLVVTELPPLKLVSGSTFVKIELSSHRLLLDNLLSILELTESTVRHTKGLFPALDDAEKGFVTGELAKLGFILGELLAQLEVTDLVSVFNRYSYLTLANVSEASVDLVNHWYRLLNVSSSVSRTRRGLFDIGGEILHGLFGLAVDRDVQELREVTNSLLMEAKTLYANELKLSKIVSRSLDAIANLSMDLAKQQNDITTLEKFSILSDVLEDLIVTGTHLISVSENLKLETRLLDLNILVNLIDRESLKEFIASGIKDNIGVFPLSNAQIDDHEDVALQLLSVTKTKTPYTYLVRVPFVQNDKIFDLVSLQRLPVKTSVGNVTSFKWLSRVPRFVAFNTASFLELEDVSKCHRTSVLYLCEPSIAATQTVFEPSCILTLLQTHQHSAKCEYEPVESSLQEYGVFTTNEWHVAFLQPTLVKIRCNSSSPSVRSTQIVSGIVSIYAPCFLLGSKGTYRTKVVTSMRADSNRVKIFPLSSMPSVKVSQTQLTRHLVSELESNMEDVRQLNVALEAHKQHTLVWFPHFHAIHGSITVILLLGIIASIVLYCH</sequence>
<dbReference type="InterPro" id="IPR022048">
    <property type="entry name" value="Envelope_fusion-like"/>
</dbReference>
<evidence type="ECO:0000256" key="1">
    <source>
        <dbReference type="SAM" id="Phobius"/>
    </source>
</evidence>
<feature type="transmembrane region" description="Helical" evidence="1">
    <location>
        <begin position="545"/>
        <end position="566"/>
    </location>
</feature>
<keyword evidence="1" id="KW-0472">Membrane</keyword>
<evidence type="ECO:0000313" key="2">
    <source>
        <dbReference type="Proteomes" id="UP000694843"/>
    </source>
</evidence>